<evidence type="ECO:0000313" key="2">
    <source>
        <dbReference type="Proteomes" id="UP001172386"/>
    </source>
</evidence>
<organism evidence="1 2">
    <name type="scientific">Neophaeococcomyces mojaviensis</name>
    <dbReference type="NCBI Taxonomy" id="3383035"/>
    <lineage>
        <taxon>Eukaryota</taxon>
        <taxon>Fungi</taxon>
        <taxon>Dikarya</taxon>
        <taxon>Ascomycota</taxon>
        <taxon>Pezizomycotina</taxon>
        <taxon>Eurotiomycetes</taxon>
        <taxon>Chaetothyriomycetidae</taxon>
        <taxon>Chaetothyriales</taxon>
        <taxon>Chaetothyriales incertae sedis</taxon>
        <taxon>Neophaeococcomyces</taxon>
    </lineage>
</organism>
<dbReference type="EMBL" id="JAPDRQ010000123">
    <property type="protein sequence ID" value="KAJ9654364.1"/>
    <property type="molecule type" value="Genomic_DNA"/>
</dbReference>
<comment type="caution">
    <text evidence="1">The sequence shown here is derived from an EMBL/GenBank/DDBJ whole genome shotgun (WGS) entry which is preliminary data.</text>
</comment>
<gene>
    <name evidence="1" type="ORF">H2198_006596</name>
</gene>
<accession>A0ACC3A2K5</accession>
<keyword evidence="2" id="KW-1185">Reference proteome</keyword>
<sequence length="382" mass="41506">MGLSSDFDDIRTRKPENIGVFTNPEHELYLKSGPIPKPGPGVCLVHVRATGICGSDVHFWKKGNIGDMVVVGENGLGHESAGVVIDVGDGVTRYKPGELERLLHRPKDLTPCSGDRVALECGIPCMRATCDFCRTGRYNACPDVVFFSTPPYHGTLTRYHLHPEEWLHPLPEKLSFEEGSLLEPLSVALAGIDRSQLRLGDSLVICGAGPIGLVTLLAAHAAGANPITVVDLDTNRLEMAKQLVPRIETVQVTMGEAPKDVAAKIKGVLGCEAKLVFECTGVESSVQSAIYSCRFGGMVFVIGCGKEMQNIPFAYMSAREIDLRFQYRYRDTYPKAIGLVASGLIDLKPLVTHRFSLEEGEKAFQTASDPAARAIKVQILDD</sequence>
<reference evidence="1" key="1">
    <citation type="submission" date="2022-10" db="EMBL/GenBank/DDBJ databases">
        <title>Culturing micro-colonial fungi from biological soil crusts in the Mojave desert and describing Neophaeococcomyces mojavensis, and introducing the new genera and species Taxawa tesnikishii.</title>
        <authorList>
            <person name="Kurbessoian T."/>
            <person name="Stajich J.E."/>
        </authorList>
    </citation>
    <scope>NUCLEOTIDE SEQUENCE</scope>
    <source>
        <strain evidence="1">JES_112</strain>
    </source>
</reference>
<name>A0ACC3A2K5_9EURO</name>
<protein>
    <submittedName>
        <fullName evidence="1">Uncharacterized protein</fullName>
    </submittedName>
</protein>
<evidence type="ECO:0000313" key="1">
    <source>
        <dbReference type="EMBL" id="KAJ9654364.1"/>
    </source>
</evidence>
<proteinExistence type="predicted"/>
<dbReference type="Proteomes" id="UP001172386">
    <property type="component" value="Unassembled WGS sequence"/>
</dbReference>